<feature type="binding site" evidence="7">
    <location>
        <position position="72"/>
    </location>
    <ligand>
        <name>carbamoyl phosphate</name>
        <dbReference type="ChEBI" id="CHEBI:58228"/>
    </ligand>
</feature>
<proteinExistence type="inferred from homology"/>
<dbReference type="EMBL" id="FNVQ01000005">
    <property type="protein sequence ID" value="SEG82314.1"/>
    <property type="molecule type" value="Genomic_DNA"/>
</dbReference>
<evidence type="ECO:0000259" key="9">
    <source>
        <dbReference type="Pfam" id="PF02729"/>
    </source>
</evidence>
<evidence type="ECO:0000256" key="1">
    <source>
        <dbReference type="ARBA" id="ARBA00004852"/>
    </source>
</evidence>
<evidence type="ECO:0000259" key="8">
    <source>
        <dbReference type="Pfam" id="PF00185"/>
    </source>
</evidence>
<dbReference type="Pfam" id="PF02729">
    <property type="entry name" value="OTCace_N"/>
    <property type="match status" value="1"/>
</dbReference>
<comment type="similarity">
    <text evidence="2 7">Belongs to the aspartate/ornithine carbamoyltransferase superfamily. ATCase family.</text>
</comment>
<keyword evidence="4 7" id="KW-0665">Pyrimidine biosynthesis</keyword>
<dbReference type="UniPathway" id="UPA00070">
    <property type="reaction ID" value="UER00116"/>
</dbReference>
<dbReference type="InterPro" id="IPR006132">
    <property type="entry name" value="Asp/Orn_carbamoyltranf_P-bd"/>
</dbReference>
<dbReference type="GO" id="GO:0016597">
    <property type="term" value="F:amino acid binding"/>
    <property type="evidence" value="ECO:0007669"/>
    <property type="project" value="InterPro"/>
</dbReference>
<dbReference type="GO" id="GO:0005829">
    <property type="term" value="C:cytosol"/>
    <property type="evidence" value="ECO:0007669"/>
    <property type="project" value="TreeGrafter"/>
</dbReference>
<comment type="catalytic activity">
    <reaction evidence="6 7">
        <text>carbamoyl phosphate + L-aspartate = N-carbamoyl-L-aspartate + phosphate + H(+)</text>
        <dbReference type="Rhea" id="RHEA:20013"/>
        <dbReference type="ChEBI" id="CHEBI:15378"/>
        <dbReference type="ChEBI" id="CHEBI:29991"/>
        <dbReference type="ChEBI" id="CHEBI:32814"/>
        <dbReference type="ChEBI" id="CHEBI:43474"/>
        <dbReference type="ChEBI" id="CHEBI:58228"/>
        <dbReference type="EC" id="2.1.3.2"/>
    </reaction>
</comment>
<accession>A0A1H6DB14</accession>
<dbReference type="NCBIfam" id="NF002032">
    <property type="entry name" value="PRK00856.1"/>
    <property type="match status" value="1"/>
</dbReference>
<dbReference type="GO" id="GO:0004070">
    <property type="term" value="F:aspartate carbamoyltransferase activity"/>
    <property type="evidence" value="ECO:0007669"/>
    <property type="project" value="UniProtKB-UniRule"/>
</dbReference>
<comment type="pathway">
    <text evidence="1 7">Pyrimidine metabolism; UMP biosynthesis via de novo pathway; (S)-dihydroorotate from bicarbonate: step 2/3.</text>
</comment>
<comment type="function">
    <text evidence="5 7">Catalyzes the condensation of carbamoyl phosphate and aspartate to form carbamoyl aspartate and inorganic phosphate, the committed step in the de novo pyrimidine nucleotide biosynthesis pathway.</text>
</comment>
<dbReference type="PRINTS" id="PR00101">
    <property type="entry name" value="ATCASE"/>
</dbReference>
<name>A0A1H6DB14_9GAMM</name>
<comment type="subunit">
    <text evidence="7">Heterododecamer (2C3:3R2) of six catalytic PyrB chains organized as two trimers (C3), and six regulatory PyrI chains organized as three dimers (R2).</text>
</comment>
<evidence type="ECO:0000256" key="7">
    <source>
        <dbReference type="HAMAP-Rule" id="MF_00001"/>
    </source>
</evidence>
<dbReference type="NCBIfam" id="TIGR00670">
    <property type="entry name" value="asp_carb_tr"/>
    <property type="match status" value="1"/>
</dbReference>
<evidence type="ECO:0000313" key="11">
    <source>
        <dbReference type="Proteomes" id="UP000236745"/>
    </source>
</evidence>
<reference evidence="10 11" key="1">
    <citation type="submission" date="2016-10" db="EMBL/GenBank/DDBJ databases">
        <authorList>
            <person name="de Groot N.N."/>
        </authorList>
    </citation>
    <scope>NUCLEOTIDE SEQUENCE [LARGE SCALE GENOMIC DNA]</scope>
    <source>
        <strain evidence="10 11">DSM 22012</strain>
    </source>
</reference>
<dbReference type="PANTHER" id="PTHR45753">
    <property type="entry name" value="ORNITHINE CARBAMOYLTRANSFERASE, MITOCHONDRIAL"/>
    <property type="match status" value="1"/>
</dbReference>
<dbReference type="Proteomes" id="UP000236745">
    <property type="component" value="Unassembled WGS sequence"/>
</dbReference>
<keyword evidence="11" id="KW-1185">Reference proteome</keyword>
<dbReference type="InterPro" id="IPR036901">
    <property type="entry name" value="Asp/Orn_carbamoylTrfase_sf"/>
</dbReference>
<sequence>MSDPINRCPIQLTENGQLRHFLTTEGLPRELLTEILDTADSFVDMSAQQVKKVPLLRGKTVVNLFFEASTRTLSTFELAAKRLSADVLNLNISTSSTKKGETLKDTLMTMRAMHSDMFVVRHSDSGAAHFIAEQVTPDVAVINAGDGRHAHPTQAMLDMLTIRRHKGQFEGLKVAIVGDILHSRVARSQIHALRILGAEEIRVIAPQTLLPRHIESLGAKVYTDMNSGLRDVDVVMMLRLQKERMDSALLPSESEFYKLYGLTRDKLAFAKPDAIVMHPGPINRGVEIESAVADGERSVILDQVTNGIAVRMAVMSMAMSGQLAEKNRAQPDIDNLNL</sequence>
<dbReference type="Gene3D" id="3.40.50.1370">
    <property type="entry name" value="Aspartate/ornithine carbamoyltransferase"/>
    <property type="match status" value="2"/>
</dbReference>
<dbReference type="InterPro" id="IPR006131">
    <property type="entry name" value="Asp_carbamoyltransf_Asp/Orn-bd"/>
</dbReference>
<dbReference type="PANTHER" id="PTHR45753:SF6">
    <property type="entry name" value="ASPARTATE CARBAMOYLTRANSFERASE"/>
    <property type="match status" value="1"/>
</dbReference>
<evidence type="ECO:0000256" key="5">
    <source>
        <dbReference type="ARBA" id="ARBA00043884"/>
    </source>
</evidence>
<dbReference type="RefSeq" id="WP_104005164.1">
    <property type="nucleotide sequence ID" value="NZ_FNVQ01000005.1"/>
</dbReference>
<organism evidence="10 11">
    <name type="scientific">Marinobacterium lutimaris</name>
    <dbReference type="NCBI Taxonomy" id="568106"/>
    <lineage>
        <taxon>Bacteria</taxon>
        <taxon>Pseudomonadati</taxon>
        <taxon>Pseudomonadota</taxon>
        <taxon>Gammaproteobacteria</taxon>
        <taxon>Oceanospirillales</taxon>
        <taxon>Oceanospirillaceae</taxon>
        <taxon>Marinobacterium</taxon>
    </lineage>
</organism>
<dbReference type="FunFam" id="3.40.50.1370:FF:000007">
    <property type="entry name" value="Aspartate carbamoyltransferase"/>
    <property type="match status" value="1"/>
</dbReference>
<evidence type="ECO:0000256" key="6">
    <source>
        <dbReference type="ARBA" id="ARBA00048859"/>
    </source>
</evidence>
<feature type="domain" description="Aspartate/ornithine carbamoyltransferase carbamoyl-P binding" evidence="9">
    <location>
        <begin position="19"/>
        <end position="163"/>
    </location>
</feature>
<gene>
    <name evidence="7" type="primary">pyrB</name>
    <name evidence="10" type="ORF">SAMN05444390_105349</name>
</gene>
<dbReference type="GO" id="GO:0044205">
    <property type="term" value="P:'de novo' UMP biosynthetic process"/>
    <property type="evidence" value="ECO:0007669"/>
    <property type="project" value="UniProtKB-UniRule"/>
</dbReference>
<evidence type="ECO:0000313" key="10">
    <source>
        <dbReference type="EMBL" id="SEG82314.1"/>
    </source>
</evidence>
<dbReference type="InterPro" id="IPR002082">
    <property type="entry name" value="Asp_carbamoyltransf"/>
</dbReference>
<keyword evidence="3 7" id="KW-0808">Transferase</keyword>
<dbReference type="GO" id="GO:0006520">
    <property type="term" value="P:amino acid metabolic process"/>
    <property type="evidence" value="ECO:0007669"/>
    <property type="project" value="InterPro"/>
</dbReference>
<feature type="binding site" evidence="7">
    <location>
        <position position="154"/>
    </location>
    <ligand>
        <name>carbamoyl phosphate</name>
        <dbReference type="ChEBI" id="CHEBI:58228"/>
    </ligand>
</feature>
<dbReference type="SUPFAM" id="SSF53671">
    <property type="entry name" value="Aspartate/ornithine carbamoyltransferase"/>
    <property type="match status" value="1"/>
</dbReference>
<dbReference type="PRINTS" id="PR00100">
    <property type="entry name" value="AOTCASE"/>
</dbReference>
<dbReference type="EC" id="2.1.3.2" evidence="7"/>
<feature type="binding site" evidence="7">
    <location>
        <position position="151"/>
    </location>
    <ligand>
        <name>carbamoyl phosphate</name>
        <dbReference type="ChEBI" id="CHEBI:58228"/>
    </ligand>
</feature>
<dbReference type="HAMAP" id="MF_00001">
    <property type="entry name" value="Asp_carb_tr"/>
    <property type="match status" value="1"/>
</dbReference>
<dbReference type="PROSITE" id="PS00097">
    <property type="entry name" value="CARBAMOYLTRANSFERASE"/>
    <property type="match status" value="1"/>
</dbReference>
<evidence type="ECO:0000256" key="2">
    <source>
        <dbReference type="ARBA" id="ARBA00008896"/>
    </source>
</evidence>
<evidence type="ECO:0000256" key="4">
    <source>
        <dbReference type="ARBA" id="ARBA00022975"/>
    </source>
</evidence>
<dbReference type="OrthoDB" id="9774690at2"/>
<dbReference type="GO" id="GO:0006207">
    <property type="term" value="P:'de novo' pyrimidine nucleobase biosynthetic process"/>
    <property type="evidence" value="ECO:0007669"/>
    <property type="project" value="InterPro"/>
</dbReference>
<dbReference type="AlphaFoldDB" id="A0A1H6DB14"/>
<feature type="binding site" evidence="7">
    <location>
        <position position="99"/>
    </location>
    <ligand>
        <name>L-aspartate</name>
        <dbReference type="ChEBI" id="CHEBI:29991"/>
    </ligand>
</feature>
<protein>
    <recommendedName>
        <fullName evidence="7">Aspartate carbamoyltransferase</fullName>
        <ecNumber evidence="7">2.1.3.2</ecNumber>
    </recommendedName>
    <alternativeName>
        <fullName evidence="7">Aspartate transcarbamylase</fullName>
        <shortName evidence="7">ATCase</shortName>
    </alternativeName>
</protein>
<feature type="binding site" evidence="7">
    <location>
        <position position="239"/>
    </location>
    <ligand>
        <name>L-aspartate</name>
        <dbReference type="ChEBI" id="CHEBI:29991"/>
    </ligand>
</feature>
<feature type="binding site" evidence="7">
    <location>
        <position position="121"/>
    </location>
    <ligand>
        <name>carbamoyl phosphate</name>
        <dbReference type="ChEBI" id="CHEBI:58228"/>
    </ligand>
</feature>
<evidence type="ECO:0000256" key="3">
    <source>
        <dbReference type="ARBA" id="ARBA00022679"/>
    </source>
</evidence>
<feature type="binding site" evidence="7">
    <location>
        <position position="184"/>
    </location>
    <ligand>
        <name>L-aspartate</name>
        <dbReference type="ChEBI" id="CHEBI:29991"/>
    </ligand>
</feature>
<dbReference type="InterPro" id="IPR006130">
    <property type="entry name" value="Asp/Orn_carbamoylTrfase"/>
</dbReference>
<dbReference type="FunFam" id="3.40.50.1370:FF:000006">
    <property type="entry name" value="Aspartate carbamoyltransferase"/>
    <property type="match status" value="1"/>
</dbReference>
<feature type="binding site" evidence="7">
    <location>
        <position position="71"/>
    </location>
    <ligand>
        <name>carbamoyl phosphate</name>
        <dbReference type="ChEBI" id="CHEBI:58228"/>
    </ligand>
</feature>
<feature type="binding site" evidence="7">
    <location>
        <position position="281"/>
    </location>
    <ligand>
        <name>carbamoyl phosphate</name>
        <dbReference type="ChEBI" id="CHEBI:58228"/>
    </ligand>
</feature>
<feature type="binding site" evidence="7">
    <location>
        <position position="280"/>
    </location>
    <ligand>
        <name>carbamoyl phosphate</name>
        <dbReference type="ChEBI" id="CHEBI:58228"/>
    </ligand>
</feature>
<feature type="domain" description="Aspartate/ornithine carbamoyltransferase Asp/Orn-binding" evidence="8">
    <location>
        <begin position="170"/>
        <end position="317"/>
    </location>
</feature>
<dbReference type="Pfam" id="PF00185">
    <property type="entry name" value="OTCace"/>
    <property type="match status" value="1"/>
</dbReference>